<dbReference type="GO" id="GO:0006397">
    <property type="term" value="P:mRNA processing"/>
    <property type="evidence" value="ECO:0007669"/>
    <property type="project" value="UniProtKB-KW"/>
</dbReference>
<evidence type="ECO:0000313" key="5">
    <source>
        <dbReference type="Proteomes" id="UP000053989"/>
    </source>
</evidence>
<accession>A0A0C3DY97</accession>
<dbReference type="HOGENOM" id="CLU_1008885_0_0_1"/>
<dbReference type="OrthoDB" id="3265877at2759"/>
<dbReference type="GO" id="GO:0008270">
    <property type="term" value="F:zinc ion binding"/>
    <property type="evidence" value="ECO:0007669"/>
    <property type="project" value="UniProtKB-KW"/>
</dbReference>
<reference evidence="4 5" key="1">
    <citation type="submission" date="2014-04" db="EMBL/GenBank/DDBJ databases">
        <authorList>
            <consortium name="DOE Joint Genome Institute"/>
            <person name="Kuo A."/>
            <person name="Kohler A."/>
            <person name="Nagy L.G."/>
            <person name="Floudas D."/>
            <person name="Copeland A."/>
            <person name="Barry K.W."/>
            <person name="Cichocki N."/>
            <person name="Veneault-Fourrey C."/>
            <person name="LaButti K."/>
            <person name="Lindquist E.A."/>
            <person name="Lipzen A."/>
            <person name="Lundell T."/>
            <person name="Morin E."/>
            <person name="Murat C."/>
            <person name="Sun H."/>
            <person name="Tunlid A."/>
            <person name="Henrissat B."/>
            <person name="Grigoriev I.V."/>
            <person name="Hibbett D.S."/>
            <person name="Martin F."/>
            <person name="Nordberg H.P."/>
            <person name="Cantor M.N."/>
            <person name="Hua S.X."/>
        </authorList>
    </citation>
    <scope>NUCLEOTIDE SEQUENCE [LARGE SCALE GENOMIC DNA]</scope>
    <source>
        <strain evidence="4 5">Foug A</strain>
    </source>
</reference>
<dbReference type="Gene3D" id="4.10.60.10">
    <property type="entry name" value="Zinc finger, CCHC-type"/>
    <property type="match status" value="1"/>
</dbReference>
<keyword evidence="2" id="KW-0863">Zinc-finger</keyword>
<organism evidence="4 5">
    <name type="scientific">Scleroderma citrinum Foug A</name>
    <dbReference type="NCBI Taxonomy" id="1036808"/>
    <lineage>
        <taxon>Eukaryota</taxon>
        <taxon>Fungi</taxon>
        <taxon>Dikarya</taxon>
        <taxon>Basidiomycota</taxon>
        <taxon>Agaricomycotina</taxon>
        <taxon>Agaricomycetes</taxon>
        <taxon>Agaricomycetidae</taxon>
        <taxon>Boletales</taxon>
        <taxon>Sclerodermatineae</taxon>
        <taxon>Sclerodermataceae</taxon>
        <taxon>Scleroderma</taxon>
    </lineage>
</organism>
<dbReference type="SUPFAM" id="SSF57756">
    <property type="entry name" value="Retrovirus zinc finger-like domains"/>
    <property type="match status" value="1"/>
</dbReference>
<keyword evidence="5" id="KW-1185">Reference proteome</keyword>
<dbReference type="STRING" id="1036808.A0A0C3DY97"/>
<keyword evidence="2" id="KW-0862">Zinc</keyword>
<evidence type="ECO:0000259" key="3">
    <source>
        <dbReference type="PROSITE" id="PS50158"/>
    </source>
</evidence>
<dbReference type="InterPro" id="IPR036875">
    <property type="entry name" value="Znf_CCHC_sf"/>
</dbReference>
<keyword evidence="1" id="KW-0507">mRNA processing</keyword>
<keyword evidence="2" id="KW-0479">Metal-binding</keyword>
<evidence type="ECO:0000256" key="1">
    <source>
        <dbReference type="ARBA" id="ARBA00022664"/>
    </source>
</evidence>
<dbReference type="InterPro" id="IPR001878">
    <property type="entry name" value="Znf_CCHC"/>
</dbReference>
<proteinExistence type="predicted"/>
<dbReference type="EMBL" id="KN822055">
    <property type="protein sequence ID" value="KIM61149.1"/>
    <property type="molecule type" value="Genomic_DNA"/>
</dbReference>
<dbReference type="InParanoid" id="A0A0C3DY97"/>
<evidence type="ECO:0000256" key="2">
    <source>
        <dbReference type="PROSITE-ProRule" id="PRU00047"/>
    </source>
</evidence>
<gene>
    <name evidence="4" type="ORF">SCLCIDRAFT_26123</name>
</gene>
<dbReference type="AlphaFoldDB" id="A0A0C3DY97"/>
<dbReference type="PROSITE" id="PS50158">
    <property type="entry name" value="ZF_CCHC"/>
    <property type="match status" value="1"/>
</dbReference>
<name>A0A0C3DY97_9AGAM</name>
<protein>
    <recommendedName>
        <fullName evidence="3">CCHC-type domain-containing protein</fullName>
    </recommendedName>
</protein>
<dbReference type="GO" id="GO:0003676">
    <property type="term" value="F:nucleic acid binding"/>
    <property type="evidence" value="ECO:0007669"/>
    <property type="project" value="InterPro"/>
</dbReference>
<feature type="domain" description="CCHC-type" evidence="3">
    <location>
        <begin position="240"/>
        <end position="253"/>
    </location>
</feature>
<dbReference type="Proteomes" id="UP000053989">
    <property type="component" value="Unassembled WGS sequence"/>
</dbReference>
<sequence>MLTHLHRQVDQGVAILRPLAVPPFDSCEAPPLGVIARVCMFGMPRWFLDPSVSFVQPFAYAVSTSYPALGMSMYMLDLSAWFPQPFGLSGCPLAALSRGVSVSFAILCMPVCTSDMSERFPQLFGSSECHFALRRWIVDVQQAVFCLNEVRYTAMDEDKILVLTQGLPPSYDPFIISLNAAIAASGSKDDPSISLEIVKSHLLIEESHQQAAQPVTTPGVALAVTPATQKMCCPLEQITCFHCGEKGHYQINCLKQKAEEKKGTATIVFEEKEEVW</sequence>
<evidence type="ECO:0000313" key="4">
    <source>
        <dbReference type="EMBL" id="KIM61149.1"/>
    </source>
</evidence>
<reference evidence="5" key="2">
    <citation type="submission" date="2015-01" db="EMBL/GenBank/DDBJ databases">
        <title>Evolutionary Origins and Diversification of the Mycorrhizal Mutualists.</title>
        <authorList>
            <consortium name="DOE Joint Genome Institute"/>
            <consortium name="Mycorrhizal Genomics Consortium"/>
            <person name="Kohler A."/>
            <person name="Kuo A."/>
            <person name="Nagy L.G."/>
            <person name="Floudas D."/>
            <person name="Copeland A."/>
            <person name="Barry K.W."/>
            <person name="Cichocki N."/>
            <person name="Veneault-Fourrey C."/>
            <person name="LaButti K."/>
            <person name="Lindquist E.A."/>
            <person name="Lipzen A."/>
            <person name="Lundell T."/>
            <person name="Morin E."/>
            <person name="Murat C."/>
            <person name="Riley R."/>
            <person name="Ohm R."/>
            <person name="Sun H."/>
            <person name="Tunlid A."/>
            <person name="Henrissat B."/>
            <person name="Grigoriev I.V."/>
            <person name="Hibbett D.S."/>
            <person name="Martin F."/>
        </authorList>
    </citation>
    <scope>NUCLEOTIDE SEQUENCE [LARGE SCALE GENOMIC DNA]</scope>
    <source>
        <strain evidence="5">Foug A</strain>
    </source>
</reference>